<name>A0A2D0JRQ1_9GAMM</name>
<gene>
    <name evidence="1" type="ORF">Xmir_01837</name>
</gene>
<dbReference type="AlphaFoldDB" id="A0A2D0JRQ1"/>
<dbReference type="Proteomes" id="UP000221980">
    <property type="component" value="Unassembled WGS sequence"/>
</dbReference>
<proteinExistence type="predicted"/>
<evidence type="ECO:0000313" key="1">
    <source>
        <dbReference type="EMBL" id="PHM49053.1"/>
    </source>
</evidence>
<organism evidence="1 2">
    <name type="scientific">Xenorhabdus miraniensis</name>
    <dbReference type="NCBI Taxonomy" id="351674"/>
    <lineage>
        <taxon>Bacteria</taxon>
        <taxon>Pseudomonadati</taxon>
        <taxon>Pseudomonadota</taxon>
        <taxon>Gammaproteobacteria</taxon>
        <taxon>Enterobacterales</taxon>
        <taxon>Morganellaceae</taxon>
        <taxon>Xenorhabdus</taxon>
    </lineage>
</organism>
<sequence>MVKLVNKSDDMELTIHYFNITTVIVHKEKNILI</sequence>
<comment type="caution">
    <text evidence="1">The sequence shown here is derived from an EMBL/GenBank/DDBJ whole genome shotgun (WGS) entry which is preliminary data.</text>
</comment>
<dbReference type="EMBL" id="NITZ01000007">
    <property type="protein sequence ID" value="PHM49053.1"/>
    <property type="molecule type" value="Genomic_DNA"/>
</dbReference>
<evidence type="ECO:0000313" key="2">
    <source>
        <dbReference type="Proteomes" id="UP000221980"/>
    </source>
</evidence>
<keyword evidence="2" id="KW-1185">Reference proteome</keyword>
<reference evidence="1 2" key="1">
    <citation type="journal article" date="2017" name="Nat. Microbiol.">
        <title>Natural product diversity associated with the nematode symbionts Photorhabdus and Xenorhabdus.</title>
        <authorList>
            <person name="Tobias N.J."/>
            <person name="Wolff H."/>
            <person name="Djahanschiri B."/>
            <person name="Grundmann F."/>
            <person name="Kronenwerth M."/>
            <person name="Shi Y.M."/>
            <person name="Simonyi S."/>
            <person name="Grun P."/>
            <person name="Shapiro-Ilan D."/>
            <person name="Pidot S.J."/>
            <person name="Stinear T.P."/>
            <person name="Ebersberger I."/>
            <person name="Bode H.B."/>
        </authorList>
    </citation>
    <scope>NUCLEOTIDE SEQUENCE [LARGE SCALE GENOMIC DNA]</scope>
    <source>
        <strain evidence="1 2">DSM 17902</strain>
    </source>
</reference>
<protein>
    <submittedName>
        <fullName evidence="1">Uncharacterized protein</fullName>
    </submittedName>
</protein>
<accession>A0A2D0JRQ1</accession>